<dbReference type="Proteomes" id="UP000518300">
    <property type="component" value="Unassembled WGS sequence"/>
</dbReference>
<feature type="modified residue" description="Phosphohistidine" evidence="16">
    <location>
        <position position="864"/>
    </location>
</feature>
<evidence type="ECO:0000256" key="1">
    <source>
        <dbReference type="ARBA" id="ARBA00000085"/>
    </source>
</evidence>
<evidence type="ECO:0000259" key="19">
    <source>
        <dbReference type="PROSITE" id="PS50109"/>
    </source>
</evidence>
<feature type="region of interest" description="Disordered" evidence="18">
    <location>
        <begin position="777"/>
        <end position="797"/>
    </location>
</feature>
<dbReference type="Gene3D" id="1.20.120.160">
    <property type="entry name" value="HPT domain"/>
    <property type="match status" value="1"/>
</dbReference>
<evidence type="ECO:0000313" key="23">
    <source>
        <dbReference type="EMBL" id="NMO15450.1"/>
    </source>
</evidence>
<dbReference type="EMBL" id="JABBJJ010000039">
    <property type="protein sequence ID" value="NMO15450.1"/>
    <property type="molecule type" value="Genomic_DNA"/>
</dbReference>
<name>A0A848L8X6_9BACT</name>
<dbReference type="InterPro" id="IPR001610">
    <property type="entry name" value="PAC"/>
</dbReference>
<comment type="subcellular location">
    <subcellularLocation>
        <location evidence="2">Cell membrane</location>
        <topology evidence="2">Multi-pass membrane protein</topology>
    </subcellularLocation>
</comment>
<dbReference type="NCBIfam" id="TIGR00229">
    <property type="entry name" value="sensory_box"/>
    <property type="match status" value="2"/>
</dbReference>
<dbReference type="SUPFAM" id="SSF55785">
    <property type="entry name" value="PYP-like sensor domain (PAS domain)"/>
    <property type="match status" value="2"/>
</dbReference>
<dbReference type="CDD" id="cd00156">
    <property type="entry name" value="REC"/>
    <property type="match status" value="1"/>
</dbReference>
<evidence type="ECO:0000256" key="17">
    <source>
        <dbReference type="PROSITE-ProRule" id="PRU00169"/>
    </source>
</evidence>
<keyword evidence="10" id="KW-0067">ATP-binding</keyword>
<evidence type="ECO:0000256" key="6">
    <source>
        <dbReference type="ARBA" id="ARBA00022679"/>
    </source>
</evidence>
<organism evidence="23 24">
    <name type="scientific">Pyxidicoccus fallax</name>
    <dbReference type="NCBI Taxonomy" id="394095"/>
    <lineage>
        <taxon>Bacteria</taxon>
        <taxon>Pseudomonadati</taxon>
        <taxon>Myxococcota</taxon>
        <taxon>Myxococcia</taxon>
        <taxon>Myxococcales</taxon>
        <taxon>Cystobacterineae</taxon>
        <taxon>Myxococcaceae</taxon>
        <taxon>Pyxidicoccus</taxon>
    </lineage>
</organism>
<dbReference type="SUPFAM" id="SSF47384">
    <property type="entry name" value="Homodimeric domain of signal transducing histidine kinase"/>
    <property type="match status" value="1"/>
</dbReference>
<dbReference type="Gene3D" id="1.10.287.130">
    <property type="match status" value="1"/>
</dbReference>
<comment type="subunit">
    <text evidence="14">At low DSF concentrations, interacts with RpfF.</text>
</comment>
<dbReference type="PROSITE" id="PS50112">
    <property type="entry name" value="PAS"/>
    <property type="match status" value="1"/>
</dbReference>
<dbReference type="Pfam" id="PF00512">
    <property type="entry name" value="HisKA"/>
    <property type="match status" value="1"/>
</dbReference>
<sequence length="928" mass="101285">MSDLASSAHSAVFEHARDAVLVLDPAQRIQEVNRAAERFFGPRAELRGHPVTHVLAGWRPPEPRASSDTPHETELAGQRPGGGQVYYLRVLTLTLPGTEGASGGWVLQLQDMTGSLEVEASIRQQKEFFEAVVRNSPVAIVTITRQFRVLSWNPEAERLFGYTPQEALGRHIFELVATEPTVLPEAEKASKEVLSRGRVHSVTRRVRKNGSVVDVELLALPVSVGGRQLGFIAIYHDITDLQRARQAAEAANQAKSLFLATMSHEIRTPMNAIIGMTGLLLDTGLTEEQRDFVSTIRQSSEALLTLLNDVLDFSKIEAGRFETERHPFDLRQCVESVLDLLAVRASEKGLDLACDIAPHLPQILVGDASRLRQVLLNLVGNALKFTERGGAVVSVDGMRGGAESAPWELTFTVQDTGPGIPEDMRAGLFQPFNQLDASVSRRFGGTGLGLAISKRLVEAMGGRIWVERESVGGIGTTFRFSLSVQAAAQQPAIHVPPEQPLLQGRRVLIVDDNAINRRLLGRQLQQWGIESVETASGPDALARLQAGARFDVALIDHQMPGLDGPALAARIRQWGDMRTLPLLLLTSPGRRGVTPEGLFSAVLSRPVKASQLHDALMSCFSHDVARQAHAARVERLPPRPGPFPGERPGDRLPLDILLVEDNPTNQKLALLVLERLGYRPQVASNGREAVRLASQQRFDVVLMDLQMPEMDGLEATRRIRAELPPHAQPWIIAMTANAMDSDREQCFAVGMDDFLGKPIRVEALSSSLLRCQPRRADVVKAPPPGPAPVPPPSPLDSDDLPEVARIPGLEPAALSRLWRELGAQSGQILPELIETAMHSMPALLDDAFSALARGKVDDLGRAAHTLKSNAAWFGATALEMQCRDIELRADTGNLDGMAERLERCRAELDGARSLLGRLRDSILSLARS</sequence>
<dbReference type="InterPro" id="IPR001789">
    <property type="entry name" value="Sig_transdc_resp-reg_receiver"/>
</dbReference>
<evidence type="ECO:0000313" key="24">
    <source>
        <dbReference type="Proteomes" id="UP000518300"/>
    </source>
</evidence>
<feature type="domain" description="HPt" evidence="22">
    <location>
        <begin position="825"/>
        <end position="928"/>
    </location>
</feature>
<dbReference type="CDD" id="cd16922">
    <property type="entry name" value="HATPase_EvgS-ArcB-TorS-like"/>
    <property type="match status" value="1"/>
</dbReference>
<dbReference type="Pfam" id="PF01627">
    <property type="entry name" value="Hpt"/>
    <property type="match status" value="1"/>
</dbReference>
<evidence type="ECO:0000256" key="14">
    <source>
        <dbReference type="ARBA" id="ARBA00064003"/>
    </source>
</evidence>
<dbReference type="EC" id="2.7.13.3" evidence="3"/>
<evidence type="ECO:0000256" key="12">
    <source>
        <dbReference type="ARBA" id="ARBA00023012"/>
    </source>
</evidence>
<feature type="compositionally biased region" description="Pro residues" evidence="18">
    <location>
        <begin position="781"/>
        <end position="794"/>
    </location>
</feature>
<dbReference type="RefSeq" id="WP_169344742.1">
    <property type="nucleotide sequence ID" value="NZ_JABBJJ010000039.1"/>
</dbReference>
<dbReference type="SUPFAM" id="SSF52172">
    <property type="entry name" value="CheY-like"/>
    <property type="match status" value="2"/>
</dbReference>
<dbReference type="InterPro" id="IPR000014">
    <property type="entry name" value="PAS"/>
</dbReference>
<evidence type="ECO:0000256" key="18">
    <source>
        <dbReference type="SAM" id="MobiDB-lite"/>
    </source>
</evidence>
<dbReference type="PROSITE" id="PS50110">
    <property type="entry name" value="RESPONSE_REGULATORY"/>
    <property type="match status" value="2"/>
</dbReference>
<dbReference type="InterPro" id="IPR036641">
    <property type="entry name" value="HPT_dom_sf"/>
</dbReference>
<dbReference type="CDD" id="cd17546">
    <property type="entry name" value="REC_hyHK_CKI1_RcsC-like"/>
    <property type="match status" value="1"/>
</dbReference>
<evidence type="ECO:0000259" key="22">
    <source>
        <dbReference type="PROSITE" id="PS50894"/>
    </source>
</evidence>
<evidence type="ECO:0000256" key="8">
    <source>
        <dbReference type="ARBA" id="ARBA00022741"/>
    </source>
</evidence>
<evidence type="ECO:0000256" key="13">
    <source>
        <dbReference type="ARBA" id="ARBA00023136"/>
    </source>
</evidence>
<reference evidence="23 24" key="1">
    <citation type="submission" date="2020-04" db="EMBL/GenBank/DDBJ databases">
        <title>Draft genome of Pyxidicoccus fallax type strain.</title>
        <authorList>
            <person name="Whitworth D.E."/>
        </authorList>
    </citation>
    <scope>NUCLEOTIDE SEQUENCE [LARGE SCALE GENOMIC DNA]</scope>
    <source>
        <strain evidence="23 24">DSM 14698</strain>
    </source>
</reference>
<feature type="domain" description="Response regulatory" evidence="20">
    <location>
        <begin position="506"/>
        <end position="620"/>
    </location>
</feature>
<evidence type="ECO:0000256" key="3">
    <source>
        <dbReference type="ARBA" id="ARBA00012438"/>
    </source>
</evidence>
<dbReference type="Pfam" id="PF02518">
    <property type="entry name" value="HATPase_c"/>
    <property type="match status" value="1"/>
</dbReference>
<dbReference type="InterPro" id="IPR005467">
    <property type="entry name" value="His_kinase_dom"/>
</dbReference>
<feature type="modified residue" description="4-aspartylphosphate" evidence="17">
    <location>
        <position position="556"/>
    </location>
</feature>
<feature type="domain" description="Response regulatory" evidence="20">
    <location>
        <begin position="655"/>
        <end position="772"/>
    </location>
</feature>
<comment type="catalytic activity">
    <reaction evidence="1">
        <text>ATP + protein L-histidine = ADP + protein N-phospho-L-histidine.</text>
        <dbReference type="EC" id="2.7.13.3"/>
    </reaction>
</comment>
<dbReference type="Pfam" id="PF00989">
    <property type="entry name" value="PAS"/>
    <property type="match status" value="1"/>
</dbReference>
<dbReference type="InterPro" id="IPR003661">
    <property type="entry name" value="HisK_dim/P_dom"/>
</dbReference>
<evidence type="ECO:0000256" key="10">
    <source>
        <dbReference type="ARBA" id="ARBA00022840"/>
    </source>
</evidence>
<keyword evidence="7" id="KW-0812">Transmembrane</keyword>
<evidence type="ECO:0000256" key="16">
    <source>
        <dbReference type="PROSITE-ProRule" id="PRU00110"/>
    </source>
</evidence>
<dbReference type="CDD" id="cd00082">
    <property type="entry name" value="HisKA"/>
    <property type="match status" value="1"/>
</dbReference>
<dbReference type="Pfam" id="PF00072">
    <property type="entry name" value="Response_reg"/>
    <property type="match status" value="2"/>
</dbReference>
<evidence type="ECO:0000259" key="20">
    <source>
        <dbReference type="PROSITE" id="PS50110"/>
    </source>
</evidence>
<feature type="region of interest" description="Disordered" evidence="18">
    <location>
        <begin position="54"/>
        <end position="80"/>
    </location>
</feature>
<keyword evidence="6" id="KW-0808">Transferase</keyword>
<evidence type="ECO:0000256" key="9">
    <source>
        <dbReference type="ARBA" id="ARBA00022777"/>
    </source>
</evidence>
<evidence type="ECO:0000256" key="4">
    <source>
        <dbReference type="ARBA" id="ARBA00022475"/>
    </source>
</evidence>
<dbReference type="SMART" id="SM00448">
    <property type="entry name" value="REC"/>
    <property type="match status" value="2"/>
</dbReference>
<evidence type="ECO:0000259" key="21">
    <source>
        <dbReference type="PROSITE" id="PS50112"/>
    </source>
</evidence>
<dbReference type="InterPro" id="IPR013767">
    <property type="entry name" value="PAS_fold"/>
</dbReference>
<proteinExistence type="predicted"/>
<dbReference type="Gene3D" id="3.30.450.20">
    <property type="entry name" value="PAS domain"/>
    <property type="match status" value="2"/>
</dbReference>
<dbReference type="InterPro" id="IPR004358">
    <property type="entry name" value="Sig_transdc_His_kin-like_C"/>
</dbReference>
<dbReference type="AlphaFoldDB" id="A0A848L8X6"/>
<dbReference type="InterPro" id="IPR003594">
    <property type="entry name" value="HATPase_dom"/>
</dbReference>
<evidence type="ECO:0000256" key="7">
    <source>
        <dbReference type="ARBA" id="ARBA00022692"/>
    </source>
</evidence>
<dbReference type="PRINTS" id="PR00344">
    <property type="entry name" value="BCTRLSENSOR"/>
</dbReference>
<dbReference type="GO" id="GO:0005886">
    <property type="term" value="C:plasma membrane"/>
    <property type="evidence" value="ECO:0007669"/>
    <property type="project" value="UniProtKB-SubCell"/>
</dbReference>
<dbReference type="InterPro" id="IPR036890">
    <property type="entry name" value="HATPase_C_sf"/>
</dbReference>
<dbReference type="GO" id="GO:0005524">
    <property type="term" value="F:ATP binding"/>
    <property type="evidence" value="ECO:0007669"/>
    <property type="project" value="UniProtKB-KW"/>
</dbReference>
<dbReference type="FunFam" id="1.10.287.130:FF:000002">
    <property type="entry name" value="Two-component osmosensing histidine kinase"/>
    <property type="match status" value="1"/>
</dbReference>
<keyword evidence="12" id="KW-0902">Two-component regulatory system</keyword>
<dbReference type="PROSITE" id="PS50894">
    <property type="entry name" value="HPT"/>
    <property type="match status" value="1"/>
</dbReference>
<keyword evidence="9" id="KW-0418">Kinase</keyword>
<keyword evidence="5 17" id="KW-0597">Phosphoprotein</keyword>
<dbReference type="Gene3D" id="3.30.565.10">
    <property type="entry name" value="Histidine kinase-like ATPase, C-terminal domain"/>
    <property type="match status" value="1"/>
</dbReference>
<gene>
    <name evidence="23" type="ORF">HG543_11380</name>
</gene>
<dbReference type="CDD" id="cd00088">
    <property type="entry name" value="HPT"/>
    <property type="match status" value="1"/>
</dbReference>
<dbReference type="SUPFAM" id="SSF47226">
    <property type="entry name" value="Histidine-containing phosphotransfer domain, HPT domain"/>
    <property type="match status" value="1"/>
</dbReference>
<dbReference type="InterPro" id="IPR035965">
    <property type="entry name" value="PAS-like_dom_sf"/>
</dbReference>
<dbReference type="SMART" id="SM00086">
    <property type="entry name" value="PAC"/>
    <property type="match status" value="2"/>
</dbReference>
<evidence type="ECO:0000256" key="11">
    <source>
        <dbReference type="ARBA" id="ARBA00022989"/>
    </source>
</evidence>
<dbReference type="SMART" id="SM00387">
    <property type="entry name" value="HATPase_c"/>
    <property type="match status" value="1"/>
</dbReference>
<protein>
    <recommendedName>
        <fullName evidence="15">Sensory/regulatory protein RpfC</fullName>
        <ecNumber evidence="3">2.7.13.3</ecNumber>
    </recommendedName>
</protein>
<evidence type="ECO:0000256" key="2">
    <source>
        <dbReference type="ARBA" id="ARBA00004651"/>
    </source>
</evidence>
<dbReference type="PROSITE" id="PS50109">
    <property type="entry name" value="HIS_KIN"/>
    <property type="match status" value="1"/>
</dbReference>
<dbReference type="InterPro" id="IPR011006">
    <property type="entry name" value="CheY-like_superfamily"/>
</dbReference>
<dbReference type="PANTHER" id="PTHR45339">
    <property type="entry name" value="HYBRID SIGNAL TRANSDUCTION HISTIDINE KINASE J"/>
    <property type="match status" value="1"/>
</dbReference>
<dbReference type="CDD" id="cd00130">
    <property type="entry name" value="PAS"/>
    <property type="match status" value="2"/>
</dbReference>
<dbReference type="GO" id="GO:0006355">
    <property type="term" value="P:regulation of DNA-templated transcription"/>
    <property type="evidence" value="ECO:0007669"/>
    <property type="project" value="InterPro"/>
</dbReference>
<dbReference type="GO" id="GO:0000155">
    <property type="term" value="F:phosphorelay sensor kinase activity"/>
    <property type="evidence" value="ECO:0007669"/>
    <property type="project" value="InterPro"/>
</dbReference>
<feature type="modified residue" description="4-aspartylphosphate" evidence="17">
    <location>
        <position position="704"/>
    </location>
</feature>
<feature type="domain" description="PAS" evidence="21">
    <location>
        <begin position="125"/>
        <end position="179"/>
    </location>
</feature>
<keyword evidence="11" id="KW-1133">Transmembrane helix</keyword>
<dbReference type="InterPro" id="IPR008207">
    <property type="entry name" value="Sig_transdc_His_kin_Hpt_dom"/>
</dbReference>
<dbReference type="SUPFAM" id="SSF55874">
    <property type="entry name" value="ATPase domain of HSP90 chaperone/DNA topoisomerase II/histidine kinase"/>
    <property type="match status" value="1"/>
</dbReference>
<dbReference type="PANTHER" id="PTHR45339:SF1">
    <property type="entry name" value="HYBRID SIGNAL TRANSDUCTION HISTIDINE KINASE J"/>
    <property type="match status" value="1"/>
</dbReference>
<keyword evidence="24" id="KW-1185">Reference proteome</keyword>
<evidence type="ECO:0000256" key="5">
    <source>
        <dbReference type="ARBA" id="ARBA00022553"/>
    </source>
</evidence>
<comment type="caution">
    <text evidence="23">The sequence shown here is derived from an EMBL/GenBank/DDBJ whole genome shotgun (WGS) entry which is preliminary data.</text>
</comment>
<accession>A0A848L8X6</accession>
<dbReference type="SMART" id="SM00388">
    <property type="entry name" value="HisKA"/>
    <property type="match status" value="1"/>
</dbReference>
<keyword evidence="8" id="KW-0547">Nucleotide-binding</keyword>
<evidence type="ECO:0000256" key="15">
    <source>
        <dbReference type="ARBA" id="ARBA00068150"/>
    </source>
</evidence>
<dbReference type="Gene3D" id="3.40.50.2300">
    <property type="match status" value="2"/>
</dbReference>
<keyword evidence="13" id="KW-0472">Membrane</keyword>
<dbReference type="InterPro" id="IPR036097">
    <property type="entry name" value="HisK_dim/P_sf"/>
</dbReference>
<dbReference type="SMART" id="SM00091">
    <property type="entry name" value="PAS"/>
    <property type="match status" value="2"/>
</dbReference>
<dbReference type="FunFam" id="3.30.565.10:FF:000010">
    <property type="entry name" value="Sensor histidine kinase RcsC"/>
    <property type="match status" value="1"/>
</dbReference>
<feature type="domain" description="Histidine kinase" evidence="19">
    <location>
        <begin position="261"/>
        <end position="486"/>
    </location>
</feature>
<keyword evidence="4" id="KW-1003">Cell membrane</keyword>
<dbReference type="Pfam" id="PF13188">
    <property type="entry name" value="PAS_8"/>
    <property type="match status" value="1"/>
</dbReference>